<evidence type="ECO:0000313" key="2">
    <source>
        <dbReference type="EMBL" id="ORC34942.1"/>
    </source>
</evidence>
<sequence>MKAILTSLICLTVLVAIEPDIYAMENCAEPVYSEEKNYTLGVGNALLSNLALFSVNRFIGQTEFSKISMESIHNNLTCPWQWDRSMFLVNQLGHPYQGYAYYAAARANNLNAFESSLVSALGSYTWEVFGERATAAVNDLIVTTVGGISLGEMLHRIYLDTYTENQLLATFISPMDSFNDWVSEKKQRPTHSRIQNATLSFGGGYVQTQHYRNNEKCDRNSYHTGTGSLGIDLNYGDPFVSHASSIFSHFDLQLFLEGGYNWYNLVLISDGALLSASLRPQEHSWTSCGLHLHYDVFSSKLMDFSGNSLTFTMQHERYTSSGCVFKLKAHAGCLLFGSSTFYRFETEPSKDSVERRDYGVGAASKLRMSWDFPRAGTISMQTAGYLMTTLPNMVSGSEGNLVFSRSTLAWKYPLNGTTSVGAANTLSWKKTDRDYLPDQNKRIYNATVFMEYKL</sequence>
<name>A0A1Y1RYS2_9SPIO</name>
<comment type="caution">
    <text evidence="2">The sequence shown here is derived from an EMBL/GenBank/DDBJ whole genome shotgun (WGS) entry which is preliminary data.</text>
</comment>
<keyword evidence="3" id="KW-1185">Reference proteome</keyword>
<evidence type="ECO:0000259" key="1">
    <source>
        <dbReference type="Pfam" id="PF13084"/>
    </source>
</evidence>
<dbReference type="AlphaFoldDB" id="A0A1Y1RYS2"/>
<organism evidence="2 3">
    <name type="scientific">Marispirochaeta aestuarii</name>
    <dbReference type="NCBI Taxonomy" id="1963862"/>
    <lineage>
        <taxon>Bacteria</taxon>
        <taxon>Pseudomonadati</taxon>
        <taxon>Spirochaetota</taxon>
        <taxon>Spirochaetia</taxon>
        <taxon>Spirochaetales</taxon>
        <taxon>Spirochaetaceae</taxon>
        <taxon>Marispirochaeta</taxon>
    </lineage>
</organism>
<proteinExistence type="predicted"/>
<protein>
    <recommendedName>
        <fullName evidence="1">DUF3943 domain-containing protein</fullName>
    </recommendedName>
</protein>
<feature type="domain" description="DUF3943" evidence="1">
    <location>
        <begin position="80"/>
        <end position="159"/>
    </location>
</feature>
<reference evidence="2 3" key="1">
    <citation type="submission" date="2017-03" db="EMBL/GenBank/DDBJ databases">
        <title>Draft Genome sequence of Marispirochaeta sp. strain JC444.</title>
        <authorList>
            <person name="Shivani Y."/>
            <person name="Subhash Y."/>
            <person name="Sasikala C."/>
            <person name="Ramana C."/>
        </authorList>
    </citation>
    <scope>NUCLEOTIDE SEQUENCE [LARGE SCALE GENOMIC DNA]</scope>
    <source>
        <strain evidence="2 3">JC444</strain>
    </source>
</reference>
<dbReference type="Pfam" id="PF13084">
    <property type="entry name" value="DUF3943"/>
    <property type="match status" value="1"/>
</dbReference>
<evidence type="ECO:0000313" key="3">
    <source>
        <dbReference type="Proteomes" id="UP000192343"/>
    </source>
</evidence>
<dbReference type="InterPro" id="IPR025079">
    <property type="entry name" value="DUF3943"/>
</dbReference>
<dbReference type="EMBL" id="MWQY01000011">
    <property type="protein sequence ID" value="ORC34942.1"/>
    <property type="molecule type" value="Genomic_DNA"/>
</dbReference>
<gene>
    <name evidence="2" type="ORF">B4O97_11440</name>
</gene>
<dbReference type="Proteomes" id="UP000192343">
    <property type="component" value="Unassembled WGS sequence"/>
</dbReference>
<dbReference type="STRING" id="1963862.B4O97_11440"/>
<accession>A0A1Y1RYS2</accession>